<feature type="non-terminal residue" evidence="3">
    <location>
        <position position="319"/>
    </location>
</feature>
<dbReference type="InParanoid" id="A0A3N4LAR7"/>
<evidence type="ECO:0000313" key="4">
    <source>
        <dbReference type="Proteomes" id="UP000277580"/>
    </source>
</evidence>
<gene>
    <name evidence="3" type="ORF">P167DRAFT_531271</name>
</gene>
<sequence>MNWREPSRSYNGMSTPRKQRRIDSQTSPSKSNNVRLHRSRLSYGPAEASSSSNPHDALSPHPALAPQLATTTSPRRKSPRLHPEAATVQTPSRPHPSVSLSDNTPTTARTNSVRRTLFGPRPRTPPPQSQPAYVPITPSSRNRNLGSPGRGLQDTLIADTFKLLDRNGVSLAAFSADLTAVLMRHVMQKEGISQGRDMLRMKLARKDLEVAEIGVKIKEVEGENKTLERENGRIVEEGERTKAEVAEMRVRVRELEGENETLEREKTALVEEKARMLEEEKRMKEEMANLANLLERVRLDSQTPQRQFGMPLDTAYLHI</sequence>
<reference evidence="3 4" key="1">
    <citation type="journal article" date="2018" name="Nat. Ecol. Evol.">
        <title>Pezizomycetes genomes reveal the molecular basis of ectomycorrhizal truffle lifestyle.</title>
        <authorList>
            <person name="Murat C."/>
            <person name="Payen T."/>
            <person name="Noel B."/>
            <person name="Kuo A."/>
            <person name="Morin E."/>
            <person name="Chen J."/>
            <person name="Kohler A."/>
            <person name="Krizsan K."/>
            <person name="Balestrini R."/>
            <person name="Da Silva C."/>
            <person name="Montanini B."/>
            <person name="Hainaut M."/>
            <person name="Levati E."/>
            <person name="Barry K.W."/>
            <person name="Belfiori B."/>
            <person name="Cichocki N."/>
            <person name="Clum A."/>
            <person name="Dockter R.B."/>
            <person name="Fauchery L."/>
            <person name="Guy J."/>
            <person name="Iotti M."/>
            <person name="Le Tacon F."/>
            <person name="Lindquist E.A."/>
            <person name="Lipzen A."/>
            <person name="Malagnac F."/>
            <person name="Mello A."/>
            <person name="Molinier V."/>
            <person name="Miyauchi S."/>
            <person name="Poulain J."/>
            <person name="Riccioni C."/>
            <person name="Rubini A."/>
            <person name="Sitrit Y."/>
            <person name="Splivallo R."/>
            <person name="Traeger S."/>
            <person name="Wang M."/>
            <person name="Zifcakova L."/>
            <person name="Wipf D."/>
            <person name="Zambonelli A."/>
            <person name="Paolocci F."/>
            <person name="Nowrousian M."/>
            <person name="Ottonello S."/>
            <person name="Baldrian P."/>
            <person name="Spatafora J.W."/>
            <person name="Henrissat B."/>
            <person name="Nagy L.G."/>
            <person name="Aury J.M."/>
            <person name="Wincker P."/>
            <person name="Grigoriev I.V."/>
            <person name="Bonfante P."/>
            <person name="Martin F.M."/>
        </authorList>
    </citation>
    <scope>NUCLEOTIDE SEQUENCE [LARGE SCALE GENOMIC DNA]</scope>
    <source>
        <strain evidence="3 4">CCBAS932</strain>
    </source>
</reference>
<accession>A0A3N4LAR7</accession>
<keyword evidence="4" id="KW-1185">Reference proteome</keyword>
<evidence type="ECO:0000313" key="3">
    <source>
        <dbReference type="EMBL" id="RPB17741.1"/>
    </source>
</evidence>
<evidence type="ECO:0000256" key="1">
    <source>
        <dbReference type="SAM" id="Coils"/>
    </source>
</evidence>
<proteinExistence type="predicted"/>
<evidence type="ECO:0000256" key="2">
    <source>
        <dbReference type="SAM" id="MobiDB-lite"/>
    </source>
</evidence>
<feature type="compositionally biased region" description="Polar residues" evidence="2">
    <location>
        <begin position="24"/>
        <end position="34"/>
    </location>
</feature>
<dbReference type="EMBL" id="ML119105">
    <property type="protein sequence ID" value="RPB17741.1"/>
    <property type="molecule type" value="Genomic_DNA"/>
</dbReference>
<protein>
    <submittedName>
        <fullName evidence="3">Uncharacterized protein</fullName>
    </submittedName>
</protein>
<feature type="compositionally biased region" description="Polar residues" evidence="2">
    <location>
        <begin position="87"/>
        <end position="114"/>
    </location>
</feature>
<feature type="coiled-coil region" evidence="1">
    <location>
        <begin position="210"/>
        <end position="300"/>
    </location>
</feature>
<dbReference type="Proteomes" id="UP000277580">
    <property type="component" value="Unassembled WGS sequence"/>
</dbReference>
<name>A0A3N4LAR7_9PEZI</name>
<keyword evidence="1" id="KW-0175">Coiled coil</keyword>
<dbReference type="OrthoDB" id="430051at2759"/>
<organism evidence="3 4">
    <name type="scientific">Morchella conica CCBAS932</name>
    <dbReference type="NCBI Taxonomy" id="1392247"/>
    <lineage>
        <taxon>Eukaryota</taxon>
        <taxon>Fungi</taxon>
        <taxon>Dikarya</taxon>
        <taxon>Ascomycota</taxon>
        <taxon>Pezizomycotina</taxon>
        <taxon>Pezizomycetes</taxon>
        <taxon>Pezizales</taxon>
        <taxon>Morchellaceae</taxon>
        <taxon>Morchella</taxon>
    </lineage>
</organism>
<dbReference type="AlphaFoldDB" id="A0A3N4LAR7"/>
<feature type="region of interest" description="Disordered" evidence="2">
    <location>
        <begin position="1"/>
        <end position="150"/>
    </location>
</feature>